<evidence type="ECO:0000313" key="4">
    <source>
        <dbReference type="Proteomes" id="UP001255856"/>
    </source>
</evidence>
<dbReference type="PANTHER" id="PTHR47694">
    <property type="entry name" value="PLANT UBX DOMAIN-CONTAINING PROTEIN 2"/>
    <property type="match status" value="1"/>
</dbReference>
<evidence type="ECO:0000313" key="3">
    <source>
        <dbReference type="EMBL" id="KAK2077314.1"/>
    </source>
</evidence>
<reference evidence="3" key="1">
    <citation type="submission" date="2021-01" db="EMBL/GenBank/DDBJ databases">
        <authorList>
            <person name="Eckstrom K.M.E."/>
        </authorList>
    </citation>
    <scope>NUCLEOTIDE SEQUENCE</scope>
    <source>
        <strain evidence="3">UVCC 0001</strain>
    </source>
</reference>
<dbReference type="SUPFAM" id="SSF143503">
    <property type="entry name" value="PUG domain-like"/>
    <property type="match status" value="1"/>
</dbReference>
<dbReference type="Pfam" id="PF09409">
    <property type="entry name" value="PUB"/>
    <property type="match status" value="1"/>
</dbReference>
<dbReference type="InterPro" id="IPR018997">
    <property type="entry name" value="PUB_domain"/>
</dbReference>
<dbReference type="PANTHER" id="PTHR47694:SF1">
    <property type="entry name" value="PLANT UBX DOMAIN-CONTAINING PROTEIN 2"/>
    <property type="match status" value="1"/>
</dbReference>
<sequence length="187" mass="19599">MGYAGYVPAKLPTSLTALQAALFAVNSVASLEIMEKLMYNATVNPSEPKFKKIRLGNAKIQAAIVEAPGALDAMLAMGWTRTLEEGEDVLLLKKAATMAVVRNVQEAIARAKKTEAEAQRAAQRAASAKTSVAVPGSGSRDDLRALLDADRRERAAQAPVTQGSKAQELPGAGAQIRTAGEAGLNRG</sequence>
<dbReference type="CDD" id="cd09212">
    <property type="entry name" value="PUB"/>
    <property type="match status" value="1"/>
</dbReference>
<feature type="compositionally biased region" description="Low complexity" evidence="1">
    <location>
        <begin position="120"/>
        <end position="131"/>
    </location>
</feature>
<gene>
    <name evidence="3" type="ORF">QBZ16_004948</name>
</gene>
<dbReference type="InterPro" id="IPR036339">
    <property type="entry name" value="PUB-like_dom_sf"/>
</dbReference>
<dbReference type="EMBL" id="JASFZW010000007">
    <property type="protein sequence ID" value="KAK2077314.1"/>
    <property type="molecule type" value="Genomic_DNA"/>
</dbReference>
<evidence type="ECO:0000256" key="1">
    <source>
        <dbReference type="SAM" id="MobiDB-lite"/>
    </source>
</evidence>
<evidence type="ECO:0000259" key="2">
    <source>
        <dbReference type="Pfam" id="PF09409"/>
    </source>
</evidence>
<dbReference type="Gene3D" id="1.20.58.2190">
    <property type="match status" value="1"/>
</dbReference>
<proteinExistence type="predicted"/>
<dbReference type="Proteomes" id="UP001255856">
    <property type="component" value="Unassembled WGS sequence"/>
</dbReference>
<dbReference type="AlphaFoldDB" id="A0AAD9IF93"/>
<feature type="compositionally biased region" description="Basic and acidic residues" evidence="1">
    <location>
        <begin position="139"/>
        <end position="155"/>
    </location>
</feature>
<feature type="domain" description="PUB" evidence="2">
    <location>
        <begin position="30"/>
        <end position="99"/>
    </location>
</feature>
<keyword evidence="4" id="KW-1185">Reference proteome</keyword>
<name>A0AAD9IF93_PROWI</name>
<protein>
    <recommendedName>
        <fullName evidence="2">PUB domain-containing protein</fullName>
    </recommendedName>
</protein>
<dbReference type="SMART" id="SM00580">
    <property type="entry name" value="PUG"/>
    <property type="match status" value="1"/>
</dbReference>
<feature type="region of interest" description="Disordered" evidence="1">
    <location>
        <begin position="120"/>
        <end position="187"/>
    </location>
</feature>
<comment type="caution">
    <text evidence="3">The sequence shown here is derived from an EMBL/GenBank/DDBJ whole genome shotgun (WGS) entry which is preliminary data.</text>
</comment>
<organism evidence="3 4">
    <name type="scientific">Prototheca wickerhamii</name>
    <dbReference type="NCBI Taxonomy" id="3111"/>
    <lineage>
        <taxon>Eukaryota</taxon>
        <taxon>Viridiplantae</taxon>
        <taxon>Chlorophyta</taxon>
        <taxon>core chlorophytes</taxon>
        <taxon>Trebouxiophyceae</taxon>
        <taxon>Chlorellales</taxon>
        <taxon>Chlorellaceae</taxon>
        <taxon>Prototheca</taxon>
    </lineage>
</organism>
<accession>A0AAD9IF93</accession>